<gene>
    <name evidence="1" type="ORF">HHL22_08260</name>
</gene>
<sequence>MPGGELRYQAGSDLRYGNALASLRWQRTLTSQLFGRATLAATATPMS</sequence>
<organism evidence="1 2">
    <name type="scientific">Hymenobacter polaris</name>
    <dbReference type="NCBI Taxonomy" id="2682546"/>
    <lineage>
        <taxon>Bacteria</taxon>
        <taxon>Pseudomonadati</taxon>
        <taxon>Bacteroidota</taxon>
        <taxon>Cytophagia</taxon>
        <taxon>Cytophagales</taxon>
        <taxon>Hymenobacteraceae</taxon>
        <taxon>Hymenobacter</taxon>
    </lineage>
</organism>
<name>A0A7Y0ADP6_9BACT</name>
<accession>A0A7Y0ADP6</accession>
<proteinExistence type="predicted"/>
<evidence type="ECO:0000313" key="1">
    <source>
        <dbReference type="EMBL" id="NML65195.1"/>
    </source>
</evidence>
<dbReference type="Proteomes" id="UP000559626">
    <property type="component" value="Unassembled WGS sequence"/>
</dbReference>
<dbReference type="EMBL" id="JABBGH010000001">
    <property type="protein sequence ID" value="NML65195.1"/>
    <property type="molecule type" value="Genomic_DNA"/>
</dbReference>
<dbReference type="RefSeq" id="WP_169530445.1">
    <property type="nucleotide sequence ID" value="NZ_JABBGH010000001.1"/>
</dbReference>
<evidence type="ECO:0000313" key="2">
    <source>
        <dbReference type="Proteomes" id="UP000559626"/>
    </source>
</evidence>
<protein>
    <submittedName>
        <fullName evidence="1">Uncharacterized protein</fullName>
    </submittedName>
</protein>
<comment type="caution">
    <text evidence="1">The sequence shown here is derived from an EMBL/GenBank/DDBJ whole genome shotgun (WGS) entry which is preliminary data.</text>
</comment>
<reference evidence="1 2" key="1">
    <citation type="submission" date="2020-04" db="EMBL/GenBank/DDBJ databases">
        <title>Hymenobacter polaris sp. nov., isolated from Arctic soil.</title>
        <authorList>
            <person name="Dahal R.H."/>
        </authorList>
    </citation>
    <scope>NUCLEOTIDE SEQUENCE [LARGE SCALE GENOMIC DNA]</scope>
    <source>
        <strain evidence="1 2">RP-2-7</strain>
    </source>
</reference>
<keyword evidence="2" id="KW-1185">Reference proteome</keyword>
<dbReference type="AlphaFoldDB" id="A0A7Y0ADP6"/>